<dbReference type="Pfam" id="PF01529">
    <property type="entry name" value="DHHC"/>
    <property type="match status" value="1"/>
</dbReference>
<evidence type="ECO:0000313" key="9">
    <source>
        <dbReference type="EnsemblMetazoa" id="CLYHEMP005710.1"/>
    </source>
</evidence>
<comment type="catalytic activity">
    <reaction evidence="7">
        <text>L-cysteinyl-[protein] + hexadecanoyl-CoA = S-hexadecanoyl-L-cysteinyl-[protein] + CoA</text>
        <dbReference type="Rhea" id="RHEA:36683"/>
        <dbReference type="Rhea" id="RHEA-COMP:10131"/>
        <dbReference type="Rhea" id="RHEA-COMP:11032"/>
        <dbReference type="ChEBI" id="CHEBI:29950"/>
        <dbReference type="ChEBI" id="CHEBI:57287"/>
        <dbReference type="ChEBI" id="CHEBI:57379"/>
        <dbReference type="ChEBI" id="CHEBI:74151"/>
        <dbReference type="EC" id="2.3.1.225"/>
    </reaction>
</comment>
<reference evidence="9" key="1">
    <citation type="submission" date="2021-01" db="UniProtKB">
        <authorList>
            <consortium name="EnsemblMetazoa"/>
        </authorList>
    </citation>
    <scope>IDENTIFICATION</scope>
</reference>
<dbReference type="GO" id="GO:0019706">
    <property type="term" value="F:protein-cysteine S-palmitoyltransferase activity"/>
    <property type="evidence" value="ECO:0007669"/>
    <property type="project" value="UniProtKB-EC"/>
</dbReference>
<keyword evidence="2 7" id="KW-0808">Transferase</keyword>
<dbReference type="EnsemblMetazoa" id="CLYHEMT005710.1">
    <property type="protein sequence ID" value="CLYHEMP005710.1"/>
    <property type="gene ID" value="CLYHEMG005710"/>
</dbReference>
<name>A0A7M5U3G3_9CNID</name>
<evidence type="ECO:0000256" key="7">
    <source>
        <dbReference type="RuleBase" id="RU079119"/>
    </source>
</evidence>
<proteinExistence type="inferred from homology"/>
<dbReference type="PANTHER" id="PTHR12246">
    <property type="entry name" value="PALMITOYLTRANSFERASE ZDHHC16"/>
    <property type="match status" value="1"/>
</dbReference>
<feature type="transmembrane region" description="Helical" evidence="7">
    <location>
        <begin position="73"/>
        <end position="92"/>
    </location>
</feature>
<dbReference type="EC" id="2.3.1.225" evidence="7"/>
<evidence type="ECO:0000313" key="10">
    <source>
        <dbReference type="Proteomes" id="UP000594262"/>
    </source>
</evidence>
<keyword evidence="3 7" id="KW-0812">Transmembrane</keyword>
<dbReference type="InterPro" id="IPR039859">
    <property type="entry name" value="PFA4/ZDH16/20/ERF2-like"/>
</dbReference>
<feature type="transmembrane region" description="Helical" evidence="7">
    <location>
        <begin position="98"/>
        <end position="116"/>
    </location>
</feature>
<feature type="transmembrane region" description="Helical" evidence="7">
    <location>
        <begin position="238"/>
        <end position="259"/>
    </location>
</feature>
<dbReference type="GO" id="GO:0016020">
    <property type="term" value="C:membrane"/>
    <property type="evidence" value="ECO:0007669"/>
    <property type="project" value="UniProtKB-SubCell"/>
</dbReference>
<keyword evidence="5 7" id="KW-0472">Membrane</keyword>
<accession>A0A7M5U3G3</accession>
<evidence type="ECO:0000256" key="3">
    <source>
        <dbReference type="ARBA" id="ARBA00022692"/>
    </source>
</evidence>
<evidence type="ECO:0000256" key="6">
    <source>
        <dbReference type="ARBA" id="ARBA00023315"/>
    </source>
</evidence>
<comment type="similarity">
    <text evidence="7">Belongs to the DHHC palmitoyltransferase family.</text>
</comment>
<dbReference type="AlphaFoldDB" id="A0A7M5U3G3"/>
<keyword evidence="10" id="KW-1185">Reference proteome</keyword>
<dbReference type="InterPro" id="IPR001594">
    <property type="entry name" value="Palmitoyltrfase_DHHC"/>
</dbReference>
<feature type="transmembrane region" description="Helical" evidence="7">
    <location>
        <begin position="195"/>
        <end position="218"/>
    </location>
</feature>
<keyword evidence="4 7" id="KW-1133">Transmembrane helix</keyword>
<dbReference type="Proteomes" id="UP000594262">
    <property type="component" value="Unplaced"/>
</dbReference>
<evidence type="ECO:0000256" key="5">
    <source>
        <dbReference type="ARBA" id="ARBA00023136"/>
    </source>
</evidence>
<feature type="domain" description="Palmitoyltransferase DHHC" evidence="8">
    <location>
        <begin position="153"/>
        <end position="278"/>
    </location>
</feature>
<dbReference type="OrthoDB" id="331948at2759"/>
<comment type="domain">
    <text evidence="7">The DHHC domain is required for palmitoyltransferase activity.</text>
</comment>
<evidence type="ECO:0000256" key="1">
    <source>
        <dbReference type="ARBA" id="ARBA00004141"/>
    </source>
</evidence>
<evidence type="ECO:0000256" key="4">
    <source>
        <dbReference type="ARBA" id="ARBA00022989"/>
    </source>
</evidence>
<dbReference type="RefSeq" id="XP_066911828.1">
    <property type="nucleotide sequence ID" value="XM_067055727.1"/>
</dbReference>
<keyword evidence="6 7" id="KW-0012">Acyltransferase</keyword>
<protein>
    <recommendedName>
        <fullName evidence="7">Palmitoyltransferase</fullName>
        <ecNumber evidence="7">2.3.1.225</ecNumber>
    </recommendedName>
</protein>
<dbReference type="GeneID" id="136799048"/>
<sequence>MTELVQVKDILERLKTGENYETSSSAESGENSEIISVTTTQPNTTKNMAQFHFCRCKAEWFVRDGLGMTCSGLTYCLILFAEFVVIGVILLPGFPLSAWSYVHAILFSCLAFLAACSHLRAMTTNPGTIPKGNFTDENVKGLGLQAGDVVVRCTRCECIKTDRAHHCSTCQRCIRKMDHHCPWINNCVGEFNQKFFVLFTFYIMAISAYAMVLAIHYIFQCSDKDWKECAYFSPPTTIIFLVFLIFEGLLFGLFTLIMFCTQMNSVINDETGIEHLKKENREKSGTWRDRMKDTFGSDMGISWFSPFSSNLYHRKRNDYSYFDV</sequence>
<organism evidence="9 10">
    <name type="scientific">Clytia hemisphaerica</name>
    <dbReference type="NCBI Taxonomy" id="252671"/>
    <lineage>
        <taxon>Eukaryota</taxon>
        <taxon>Metazoa</taxon>
        <taxon>Cnidaria</taxon>
        <taxon>Hydrozoa</taxon>
        <taxon>Hydroidolina</taxon>
        <taxon>Leptothecata</taxon>
        <taxon>Obeliida</taxon>
        <taxon>Clytiidae</taxon>
        <taxon>Clytia</taxon>
    </lineage>
</organism>
<evidence type="ECO:0000259" key="8">
    <source>
        <dbReference type="Pfam" id="PF01529"/>
    </source>
</evidence>
<evidence type="ECO:0000256" key="2">
    <source>
        <dbReference type="ARBA" id="ARBA00022679"/>
    </source>
</evidence>
<comment type="subcellular location">
    <subcellularLocation>
        <location evidence="1">Membrane</location>
        <topology evidence="1">Multi-pass membrane protein</topology>
    </subcellularLocation>
</comment>
<dbReference type="PROSITE" id="PS50216">
    <property type="entry name" value="DHHC"/>
    <property type="match status" value="1"/>
</dbReference>